<organism evidence="5 6">
    <name type="scientific">Marseilla massiliensis</name>
    <dbReference type="NCBI Taxonomy" id="1841864"/>
    <lineage>
        <taxon>Bacteria</taxon>
        <taxon>Pseudomonadati</taxon>
        <taxon>Bacteroidota</taxon>
        <taxon>Bacteroidia</taxon>
        <taxon>Bacteroidales</taxon>
        <taxon>Prevotellaceae</taxon>
        <taxon>Marseilla</taxon>
    </lineage>
</organism>
<protein>
    <recommendedName>
        <fullName evidence="2">histidine kinase</fullName>
        <ecNumber evidence="2">2.7.13.3</ecNumber>
    </recommendedName>
</protein>
<proteinExistence type="predicted"/>
<keyword evidence="6" id="KW-1185">Reference proteome</keyword>
<keyword evidence="5" id="KW-0418">Kinase</keyword>
<gene>
    <name evidence="5" type="ORF">H6A34_14835</name>
</gene>
<name>A0A938WW28_9BACT</name>
<dbReference type="PRINTS" id="PR00344">
    <property type="entry name" value="BCTRLSENSOR"/>
</dbReference>
<dbReference type="InterPro" id="IPR004358">
    <property type="entry name" value="Sig_transdc_His_kin-like_C"/>
</dbReference>
<evidence type="ECO:0000313" key="6">
    <source>
        <dbReference type="Proteomes" id="UP000706891"/>
    </source>
</evidence>
<sequence>QGEQGQDGKGLGLGLSIVHRIVELHGGTISVTSEEGTGSTFSVLLPIAPDGGSRPV</sequence>
<keyword evidence="5" id="KW-0808">Transferase</keyword>
<reference evidence="5" key="2">
    <citation type="journal article" date="2021" name="Sci. Rep.">
        <title>The distribution of antibiotic resistance genes in chicken gut microbiota commensals.</title>
        <authorList>
            <person name="Juricova H."/>
            <person name="Matiasovicova J."/>
            <person name="Kubasova T."/>
            <person name="Cejkova D."/>
            <person name="Rychlik I."/>
        </authorList>
    </citation>
    <scope>NUCLEOTIDE SEQUENCE</scope>
    <source>
        <strain evidence="5">An824</strain>
    </source>
</reference>
<dbReference type="Pfam" id="PF02518">
    <property type="entry name" value="HATPase_c"/>
    <property type="match status" value="1"/>
</dbReference>
<dbReference type="PANTHER" id="PTHR43547:SF2">
    <property type="entry name" value="HYBRID SIGNAL TRANSDUCTION HISTIDINE KINASE C"/>
    <property type="match status" value="1"/>
</dbReference>
<dbReference type="EC" id="2.7.13.3" evidence="2"/>
<evidence type="ECO:0000313" key="5">
    <source>
        <dbReference type="EMBL" id="MBM6675134.1"/>
    </source>
</evidence>
<evidence type="ECO:0000259" key="4">
    <source>
        <dbReference type="PROSITE" id="PS50109"/>
    </source>
</evidence>
<comment type="caution">
    <text evidence="5">The sequence shown here is derived from an EMBL/GenBank/DDBJ whole genome shotgun (WGS) entry which is preliminary data.</text>
</comment>
<dbReference type="SUPFAM" id="SSF55874">
    <property type="entry name" value="ATPase domain of HSP90 chaperone/DNA topoisomerase II/histidine kinase"/>
    <property type="match status" value="1"/>
</dbReference>
<dbReference type="InterPro" id="IPR003594">
    <property type="entry name" value="HATPase_dom"/>
</dbReference>
<dbReference type="PROSITE" id="PS50109">
    <property type="entry name" value="HIS_KIN"/>
    <property type="match status" value="1"/>
</dbReference>
<feature type="domain" description="Histidine kinase" evidence="4">
    <location>
        <begin position="1"/>
        <end position="49"/>
    </location>
</feature>
<evidence type="ECO:0000256" key="2">
    <source>
        <dbReference type="ARBA" id="ARBA00012438"/>
    </source>
</evidence>
<keyword evidence="3" id="KW-0597">Phosphoprotein</keyword>
<dbReference type="Gene3D" id="3.30.565.10">
    <property type="entry name" value="Histidine kinase-like ATPase, C-terminal domain"/>
    <property type="match status" value="1"/>
</dbReference>
<dbReference type="Proteomes" id="UP000706891">
    <property type="component" value="Unassembled WGS sequence"/>
</dbReference>
<feature type="non-terminal residue" evidence="5">
    <location>
        <position position="1"/>
    </location>
</feature>
<dbReference type="GO" id="GO:0000155">
    <property type="term" value="F:phosphorelay sensor kinase activity"/>
    <property type="evidence" value="ECO:0007669"/>
    <property type="project" value="TreeGrafter"/>
</dbReference>
<dbReference type="EMBL" id="JACJJG010000308">
    <property type="protein sequence ID" value="MBM6675134.1"/>
    <property type="molecule type" value="Genomic_DNA"/>
</dbReference>
<accession>A0A938WW28</accession>
<dbReference type="CDD" id="cd00075">
    <property type="entry name" value="HATPase"/>
    <property type="match status" value="1"/>
</dbReference>
<evidence type="ECO:0000256" key="1">
    <source>
        <dbReference type="ARBA" id="ARBA00000085"/>
    </source>
</evidence>
<dbReference type="InterPro" id="IPR005467">
    <property type="entry name" value="His_kinase_dom"/>
</dbReference>
<evidence type="ECO:0000256" key="3">
    <source>
        <dbReference type="ARBA" id="ARBA00022553"/>
    </source>
</evidence>
<reference evidence="5" key="1">
    <citation type="submission" date="2020-08" db="EMBL/GenBank/DDBJ databases">
        <authorList>
            <person name="Cejkova D."/>
            <person name="Kubasova T."/>
            <person name="Jahodarova E."/>
            <person name="Rychlik I."/>
        </authorList>
    </citation>
    <scope>NUCLEOTIDE SEQUENCE</scope>
    <source>
        <strain evidence="5">An824</strain>
    </source>
</reference>
<comment type="catalytic activity">
    <reaction evidence="1">
        <text>ATP + protein L-histidine = ADP + protein N-phospho-L-histidine.</text>
        <dbReference type="EC" id="2.7.13.3"/>
    </reaction>
</comment>
<dbReference type="AlphaFoldDB" id="A0A938WW28"/>
<dbReference type="InterPro" id="IPR036890">
    <property type="entry name" value="HATPase_C_sf"/>
</dbReference>
<dbReference type="PANTHER" id="PTHR43547">
    <property type="entry name" value="TWO-COMPONENT HISTIDINE KINASE"/>
    <property type="match status" value="1"/>
</dbReference>